<protein>
    <submittedName>
        <fullName evidence="1">Uncharacterized protein</fullName>
    </submittedName>
</protein>
<evidence type="ECO:0000313" key="1">
    <source>
        <dbReference type="EMBL" id="JAD63586.1"/>
    </source>
</evidence>
<reference evidence="1" key="2">
    <citation type="journal article" date="2015" name="Data Brief">
        <title>Shoot transcriptome of the giant reed, Arundo donax.</title>
        <authorList>
            <person name="Barrero R.A."/>
            <person name="Guerrero F.D."/>
            <person name="Moolhuijzen P."/>
            <person name="Goolsby J.A."/>
            <person name="Tidwell J."/>
            <person name="Bellgard S.E."/>
            <person name="Bellgard M.I."/>
        </authorList>
    </citation>
    <scope>NUCLEOTIDE SEQUENCE</scope>
    <source>
        <tissue evidence="1">Shoot tissue taken approximately 20 cm above the soil surface</tissue>
    </source>
</reference>
<proteinExistence type="predicted"/>
<dbReference type="AlphaFoldDB" id="A0A0A9BJQ6"/>
<name>A0A0A9BJQ6_ARUDO</name>
<reference evidence="1" key="1">
    <citation type="submission" date="2014-09" db="EMBL/GenBank/DDBJ databases">
        <authorList>
            <person name="Magalhaes I.L.F."/>
            <person name="Oliveira U."/>
            <person name="Santos F.R."/>
            <person name="Vidigal T.H.D.A."/>
            <person name="Brescovit A.D."/>
            <person name="Santos A.J."/>
        </authorList>
    </citation>
    <scope>NUCLEOTIDE SEQUENCE</scope>
    <source>
        <tissue evidence="1">Shoot tissue taken approximately 20 cm above the soil surface</tissue>
    </source>
</reference>
<dbReference type="EMBL" id="GBRH01234309">
    <property type="protein sequence ID" value="JAD63586.1"/>
    <property type="molecule type" value="Transcribed_RNA"/>
</dbReference>
<accession>A0A0A9BJQ6</accession>
<sequence>MNAELGNIYIPAARQSLFHPINSLAATSFMALFSNATICMCSSVF</sequence>
<organism evidence="1">
    <name type="scientific">Arundo donax</name>
    <name type="common">Giant reed</name>
    <name type="synonym">Donax arundinaceus</name>
    <dbReference type="NCBI Taxonomy" id="35708"/>
    <lineage>
        <taxon>Eukaryota</taxon>
        <taxon>Viridiplantae</taxon>
        <taxon>Streptophyta</taxon>
        <taxon>Embryophyta</taxon>
        <taxon>Tracheophyta</taxon>
        <taxon>Spermatophyta</taxon>
        <taxon>Magnoliopsida</taxon>
        <taxon>Liliopsida</taxon>
        <taxon>Poales</taxon>
        <taxon>Poaceae</taxon>
        <taxon>PACMAD clade</taxon>
        <taxon>Arundinoideae</taxon>
        <taxon>Arundineae</taxon>
        <taxon>Arundo</taxon>
    </lineage>
</organism>